<keyword evidence="3" id="KW-1185">Reference proteome</keyword>
<reference evidence="2" key="1">
    <citation type="submission" date="2022-03" db="EMBL/GenBank/DDBJ databases">
        <authorList>
            <person name="Alioto T."/>
            <person name="Alioto T."/>
            <person name="Gomez Garrido J."/>
        </authorList>
    </citation>
    <scope>NUCLEOTIDE SEQUENCE</scope>
</reference>
<accession>A0AAD1RSC0</accession>
<dbReference type="EMBL" id="OW240914">
    <property type="protein sequence ID" value="CAH2276568.1"/>
    <property type="molecule type" value="Genomic_DNA"/>
</dbReference>
<feature type="compositionally biased region" description="Low complexity" evidence="1">
    <location>
        <begin position="59"/>
        <end position="72"/>
    </location>
</feature>
<gene>
    <name evidence="2" type="ORF">PECUL_23A058345</name>
</gene>
<organism evidence="2 3">
    <name type="scientific">Pelobates cultripes</name>
    <name type="common">Western spadefoot toad</name>
    <dbReference type="NCBI Taxonomy" id="61616"/>
    <lineage>
        <taxon>Eukaryota</taxon>
        <taxon>Metazoa</taxon>
        <taxon>Chordata</taxon>
        <taxon>Craniata</taxon>
        <taxon>Vertebrata</taxon>
        <taxon>Euteleostomi</taxon>
        <taxon>Amphibia</taxon>
        <taxon>Batrachia</taxon>
        <taxon>Anura</taxon>
        <taxon>Pelobatoidea</taxon>
        <taxon>Pelobatidae</taxon>
        <taxon>Pelobates</taxon>
    </lineage>
</organism>
<evidence type="ECO:0000313" key="3">
    <source>
        <dbReference type="Proteomes" id="UP001295444"/>
    </source>
</evidence>
<dbReference type="Proteomes" id="UP001295444">
    <property type="component" value="Chromosome 03"/>
</dbReference>
<feature type="region of interest" description="Disordered" evidence="1">
    <location>
        <begin position="53"/>
        <end position="86"/>
    </location>
</feature>
<proteinExistence type="predicted"/>
<evidence type="ECO:0000313" key="2">
    <source>
        <dbReference type="EMBL" id="CAH2276568.1"/>
    </source>
</evidence>
<dbReference type="AlphaFoldDB" id="A0AAD1RSC0"/>
<name>A0AAD1RSC0_PELCU</name>
<sequence length="94" mass="10350">MRAELRRLSLLNIDNQCLPCGNRTPDTDSGMGKQSKKLKTLAGGELFHSRPKLKMAAQPDLPDSSSSEELLYPPDPIPETEKPFDDPCIVITIA</sequence>
<evidence type="ECO:0000256" key="1">
    <source>
        <dbReference type="SAM" id="MobiDB-lite"/>
    </source>
</evidence>
<protein>
    <submittedName>
        <fullName evidence="2">Uncharacterized protein</fullName>
    </submittedName>
</protein>